<feature type="region of interest" description="Disordered" evidence="1">
    <location>
        <begin position="291"/>
        <end position="315"/>
    </location>
</feature>
<dbReference type="Proteomes" id="UP000225706">
    <property type="component" value="Unassembled WGS sequence"/>
</dbReference>
<evidence type="ECO:0000313" key="2">
    <source>
        <dbReference type="EMBL" id="PFX19530.1"/>
    </source>
</evidence>
<protein>
    <submittedName>
        <fullName evidence="2">Uncharacterized protein</fullName>
    </submittedName>
</protein>
<keyword evidence="3" id="KW-1185">Reference proteome</keyword>
<proteinExistence type="predicted"/>
<evidence type="ECO:0000256" key="1">
    <source>
        <dbReference type="SAM" id="MobiDB-lite"/>
    </source>
</evidence>
<dbReference type="AlphaFoldDB" id="A0A2B4RSK8"/>
<feature type="region of interest" description="Disordered" evidence="1">
    <location>
        <begin position="330"/>
        <end position="351"/>
    </location>
</feature>
<accession>A0A2B4RSK8</accession>
<name>A0A2B4RSK8_STYPI</name>
<evidence type="ECO:0000313" key="3">
    <source>
        <dbReference type="Proteomes" id="UP000225706"/>
    </source>
</evidence>
<sequence length="351" mass="39748">MEKRWQNFESKDMSTFVDDVKELVAKQRSDVQRAFVGLHSPYIVRPEFQDHVQSCEVLDTTPEERGNIINSVKVVVDPVRYNQVINYHTTPMLPLGVFAEGEETGEESEGDSLPCMMQTTPSSCRDEEGQVLKPMPLKQPEKKADGGSVTECLENPLDTFTGKDTKALADKASKFQSGDAIRKGFDDDTYFVSTTTSQPHVVKRVPGSRDGAGYSCDKECLGFVSRKTCAHTVAVAHYSSNLKQFGIKEFDFEVKSQKDKSGEQKLFHEKKNHTADSEKLEIDELYFNTDRKLPARGEETENSQRSLTSEEDQMRENLIEMNHCEIHFQSQKKELEDVNLPKEKEKQGKSS</sequence>
<gene>
    <name evidence="2" type="ORF">AWC38_SpisGene16050</name>
</gene>
<dbReference type="EMBL" id="LSMT01000356">
    <property type="protein sequence ID" value="PFX19530.1"/>
    <property type="molecule type" value="Genomic_DNA"/>
</dbReference>
<reference evidence="3" key="1">
    <citation type="journal article" date="2017" name="bioRxiv">
        <title>Comparative analysis of the genomes of Stylophora pistillata and Acropora digitifera provides evidence for extensive differences between species of corals.</title>
        <authorList>
            <person name="Voolstra C.R."/>
            <person name="Li Y."/>
            <person name="Liew Y.J."/>
            <person name="Baumgarten S."/>
            <person name="Zoccola D."/>
            <person name="Flot J.-F."/>
            <person name="Tambutte S."/>
            <person name="Allemand D."/>
            <person name="Aranda M."/>
        </authorList>
    </citation>
    <scope>NUCLEOTIDE SEQUENCE [LARGE SCALE GENOMIC DNA]</scope>
</reference>
<comment type="caution">
    <text evidence="2">The sequence shown here is derived from an EMBL/GenBank/DDBJ whole genome shotgun (WGS) entry which is preliminary data.</text>
</comment>
<organism evidence="2 3">
    <name type="scientific">Stylophora pistillata</name>
    <name type="common">Smooth cauliflower coral</name>
    <dbReference type="NCBI Taxonomy" id="50429"/>
    <lineage>
        <taxon>Eukaryota</taxon>
        <taxon>Metazoa</taxon>
        <taxon>Cnidaria</taxon>
        <taxon>Anthozoa</taxon>
        <taxon>Hexacorallia</taxon>
        <taxon>Scleractinia</taxon>
        <taxon>Astrocoeniina</taxon>
        <taxon>Pocilloporidae</taxon>
        <taxon>Stylophora</taxon>
    </lineage>
</organism>